<evidence type="ECO:0000313" key="8">
    <source>
        <dbReference type="EMBL" id="MBC8576475.1"/>
    </source>
</evidence>
<evidence type="ECO:0000313" key="9">
    <source>
        <dbReference type="Proteomes" id="UP000658131"/>
    </source>
</evidence>
<feature type="transmembrane region" description="Helical" evidence="6">
    <location>
        <begin position="351"/>
        <end position="371"/>
    </location>
</feature>
<keyword evidence="3 6" id="KW-0812">Transmembrane</keyword>
<accession>A0ABR7NJT5</accession>
<dbReference type="PIRSF" id="PIRSF002808">
    <property type="entry name" value="Hexose_phosphate_transp"/>
    <property type="match status" value="1"/>
</dbReference>
<dbReference type="Proteomes" id="UP000658131">
    <property type="component" value="Unassembled WGS sequence"/>
</dbReference>
<keyword evidence="2" id="KW-0813">Transport</keyword>
<dbReference type="PROSITE" id="PS50850">
    <property type="entry name" value="MFS"/>
    <property type="match status" value="1"/>
</dbReference>
<keyword evidence="9" id="KW-1185">Reference proteome</keyword>
<dbReference type="Pfam" id="PF07690">
    <property type="entry name" value="MFS_1"/>
    <property type="match status" value="1"/>
</dbReference>
<feature type="transmembrane region" description="Helical" evidence="6">
    <location>
        <begin position="251"/>
        <end position="272"/>
    </location>
</feature>
<feature type="transmembrane region" description="Helical" evidence="6">
    <location>
        <begin position="377"/>
        <end position="398"/>
    </location>
</feature>
<dbReference type="PANTHER" id="PTHR43826:SF3">
    <property type="entry name" value="GLUCOSE-6-PHOSPHATE EXCHANGER SLC37A4"/>
    <property type="match status" value="1"/>
</dbReference>
<dbReference type="InterPro" id="IPR000849">
    <property type="entry name" value="Sugar_P_transporter"/>
</dbReference>
<feature type="transmembrane region" description="Helical" evidence="6">
    <location>
        <begin position="134"/>
        <end position="153"/>
    </location>
</feature>
<feature type="transmembrane region" description="Helical" evidence="6">
    <location>
        <begin position="309"/>
        <end position="330"/>
    </location>
</feature>
<proteinExistence type="predicted"/>
<dbReference type="InterPro" id="IPR051337">
    <property type="entry name" value="OPA_Antiporter"/>
</dbReference>
<feature type="transmembrane region" description="Helical" evidence="6">
    <location>
        <begin position="45"/>
        <end position="67"/>
    </location>
</feature>
<dbReference type="InterPro" id="IPR020846">
    <property type="entry name" value="MFS_dom"/>
</dbReference>
<dbReference type="EMBL" id="JACRTB010000011">
    <property type="protein sequence ID" value="MBC8576475.1"/>
    <property type="molecule type" value="Genomic_DNA"/>
</dbReference>
<keyword evidence="4 6" id="KW-1133">Transmembrane helix</keyword>
<dbReference type="PANTHER" id="PTHR43826">
    <property type="entry name" value="GLUCOSE-6-PHOSPHATE EXCHANGER SLC37A4"/>
    <property type="match status" value="1"/>
</dbReference>
<evidence type="ECO:0000256" key="5">
    <source>
        <dbReference type="ARBA" id="ARBA00023136"/>
    </source>
</evidence>
<organism evidence="8 9">
    <name type="scientific">Yanshouia hominis</name>
    <dbReference type="NCBI Taxonomy" id="2763673"/>
    <lineage>
        <taxon>Bacteria</taxon>
        <taxon>Bacillati</taxon>
        <taxon>Bacillota</taxon>
        <taxon>Clostridia</taxon>
        <taxon>Eubacteriales</taxon>
        <taxon>Oscillospiraceae</taxon>
        <taxon>Yanshouia</taxon>
    </lineage>
</organism>
<comment type="subcellular location">
    <subcellularLocation>
        <location evidence="1">Cell membrane</location>
        <topology evidence="1">Multi-pass membrane protein</topology>
    </subcellularLocation>
</comment>
<evidence type="ECO:0000256" key="1">
    <source>
        <dbReference type="ARBA" id="ARBA00004651"/>
    </source>
</evidence>
<dbReference type="Gene3D" id="1.20.1250.20">
    <property type="entry name" value="MFS general substrate transporter like domains"/>
    <property type="match status" value="2"/>
</dbReference>
<evidence type="ECO:0000256" key="3">
    <source>
        <dbReference type="ARBA" id="ARBA00022692"/>
    </source>
</evidence>
<feature type="domain" description="Major facilitator superfamily (MFS) profile" evidence="7">
    <location>
        <begin position="1"/>
        <end position="397"/>
    </location>
</feature>
<evidence type="ECO:0000256" key="4">
    <source>
        <dbReference type="ARBA" id="ARBA00022989"/>
    </source>
</evidence>
<dbReference type="InterPro" id="IPR036259">
    <property type="entry name" value="MFS_trans_sf"/>
</dbReference>
<keyword evidence="5 6" id="KW-0472">Membrane</keyword>
<dbReference type="InterPro" id="IPR011701">
    <property type="entry name" value="MFS"/>
</dbReference>
<feature type="transmembrane region" description="Helical" evidence="6">
    <location>
        <begin position="165"/>
        <end position="184"/>
    </location>
</feature>
<feature type="transmembrane region" description="Helical" evidence="6">
    <location>
        <begin position="74"/>
        <end position="92"/>
    </location>
</feature>
<feature type="transmembrane region" description="Helical" evidence="6">
    <location>
        <begin position="214"/>
        <end position="239"/>
    </location>
</feature>
<reference evidence="8 9" key="1">
    <citation type="submission" date="2020-08" db="EMBL/GenBank/DDBJ databases">
        <title>Genome public.</title>
        <authorList>
            <person name="Liu C."/>
            <person name="Sun Q."/>
        </authorList>
    </citation>
    <scope>NUCLEOTIDE SEQUENCE [LARGE SCALE GENOMIC DNA]</scope>
    <source>
        <strain evidence="8 9">BX1</strain>
    </source>
</reference>
<sequence length="408" mass="44168">MKPLKQGLGILLLCWATYVTAYLCRVNISAALTKMSAGLGVSMEYLGMASSIYFITYAAGQLLNGFLGDRVKPYRFLLTAVAAAGAANLAVGNVSNGAAFLLIWGINGYIQSMFWGSLLRLLSFHIPAEHHKTVSTVMSTASVTGYILSWSILGKAFAGLSWKAYFIVPGFCALLLIPCWLLTARRHPMEQMLRELPDSPPVGRAVRELFEDRMYFICLLCCAIGAIQEGAVFWLPVIFSRDLGLNADSSLLLLMVIPFSKLLGVFLARWLLGRHHENARRSMLAMLALVSAIAVLLVLTSRLSALLTVLLIGLLILAVNGSNWIIISYLPLSFAERNMVSTLVGILDFSIYVGAAVSSPLTGIVLARYGWPAVPVIWLGLTAASVLLALTGAGGCLLRKGKRIHECA</sequence>
<name>A0ABR7NJT5_9FIRM</name>
<comment type="caution">
    <text evidence="8">The sequence shown here is derived from an EMBL/GenBank/DDBJ whole genome shotgun (WGS) entry which is preliminary data.</text>
</comment>
<feature type="transmembrane region" description="Helical" evidence="6">
    <location>
        <begin position="98"/>
        <end position="122"/>
    </location>
</feature>
<evidence type="ECO:0000256" key="2">
    <source>
        <dbReference type="ARBA" id="ARBA00022448"/>
    </source>
</evidence>
<feature type="transmembrane region" description="Helical" evidence="6">
    <location>
        <begin position="284"/>
        <end position="303"/>
    </location>
</feature>
<gene>
    <name evidence="8" type="ORF">H8717_08660</name>
</gene>
<evidence type="ECO:0000256" key="6">
    <source>
        <dbReference type="SAM" id="Phobius"/>
    </source>
</evidence>
<protein>
    <submittedName>
        <fullName evidence="8">MFS transporter</fullName>
    </submittedName>
</protein>
<dbReference type="RefSeq" id="WP_262399997.1">
    <property type="nucleotide sequence ID" value="NZ_JACRTB010000011.1"/>
</dbReference>
<dbReference type="SUPFAM" id="SSF103473">
    <property type="entry name" value="MFS general substrate transporter"/>
    <property type="match status" value="1"/>
</dbReference>
<evidence type="ECO:0000259" key="7">
    <source>
        <dbReference type="PROSITE" id="PS50850"/>
    </source>
</evidence>